<dbReference type="Gene3D" id="1.20.120.520">
    <property type="entry name" value="nmb1532 protein domain like"/>
    <property type="match status" value="1"/>
</dbReference>
<dbReference type="EMBL" id="ATFE01000007">
    <property type="protein sequence ID" value="EPF29118.1"/>
    <property type="molecule type" value="Genomic_DNA"/>
</dbReference>
<evidence type="ECO:0000259" key="1">
    <source>
        <dbReference type="Pfam" id="PF01814"/>
    </source>
</evidence>
<comment type="caution">
    <text evidence="2">The sequence shown here is derived from an EMBL/GenBank/DDBJ whole genome shotgun (WGS) entry which is preliminary data.</text>
</comment>
<sequence length="137" mass="16001">MDMDLYITKHRVMQDYLRQLTNLVNGTIDKANAPLIAELINKTTGVLNMHLASEDHFVYPKLLESSDEKIRSITRSYMNEMTKIADSYLAFHKNFNTPSKILADTDEFKKTFKQVRDALLLRIDREEKELYTFTGHL</sequence>
<dbReference type="Pfam" id="PF01814">
    <property type="entry name" value="Hemerythrin"/>
    <property type="match status" value="1"/>
</dbReference>
<organism evidence="2 3">
    <name type="scientific">Treponema medium ATCC 700293</name>
    <dbReference type="NCBI Taxonomy" id="1125700"/>
    <lineage>
        <taxon>Bacteria</taxon>
        <taxon>Pseudomonadati</taxon>
        <taxon>Spirochaetota</taxon>
        <taxon>Spirochaetia</taxon>
        <taxon>Spirochaetales</taxon>
        <taxon>Treponemataceae</taxon>
        <taxon>Treponema</taxon>
    </lineage>
</organism>
<accession>A0AA87NMS1</accession>
<dbReference type="AlphaFoldDB" id="A0AA87NMS1"/>
<reference evidence="2 3" key="1">
    <citation type="submission" date="2013-04" db="EMBL/GenBank/DDBJ databases">
        <title>The Genome Sequence of Treponema medium ATCC 700293.</title>
        <authorList>
            <consortium name="The Broad Institute Genomics Platform"/>
            <person name="Earl A."/>
            <person name="Ward D."/>
            <person name="Feldgarden M."/>
            <person name="Gevers D."/>
            <person name="Leonetti C."/>
            <person name="Blanton J.M."/>
            <person name="Dewhirst F.E."/>
            <person name="Izard J."/>
            <person name="Walker B."/>
            <person name="Young S."/>
            <person name="Zeng Q."/>
            <person name="Gargeya S."/>
            <person name="Fitzgerald M."/>
            <person name="Haas B."/>
            <person name="Abouelleil A."/>
            <person name="Allen A.W."/>
            <person name="Alvarado L."/>
            <person name="Arachchi H.M."/>
            <person name="Berlin A.M."/>
            <person name="Chapman S.B."/>
            <person name="Gainer-Dewar J."/>
            <person name="Goldberg J."/>
            <person name="Griggs A."/>
            <person name="Gujja S."/>
            <person name="Hansen M."/>
            <person name="Howarth C."/>
            <person name="Imamovic A."/>
            <person name="Ireland A."/>
            <person name="Larimer J."/>
            <person name="McCowan C."/>
            <person name="Murphy C."/>
            <person name="Pearson M."/>
            <person name="Poon T.W."/>
            <person name="Priest M."/>
            <person name="Roberts A."/>
            <person name="Saif S."/>
            <person name="Shea T."/>
            <person name="Sisk P."/>
            <person name="Sykes S."/>
            <person name="Wortman J."/>
            <person name="Nusbaum C."/>
            <person name="Birren B."/>
        </authorList>
    </citation>
    <scope>NUCLEOTIDE SEQUENCE [LARGE SCALE GENOMIC DNA]</scope>
    <source>
        <strain evidence="2 3">ATCC 700293</strain>
    </source>
</reference>
<gene>
    <name evidence="2" type="ORF">HMPREF9195_01117</name>
</gene>
<evidence type="ECO:0000313" key="3">
    <source>
        <dbReference type="Proteomes" id="UP000014634"/>
    </source>
</evidence>
<feature type="domain" description="Hemerythrin-like" evidence="1">
    <location>
        <begin position="8"/>
        <end position="132"/>
    </location>
</feature>
<name>A0AA87NMS1_TREMD</name>
<dbReference type="Proteomes" id="UP000014634">
    <property type="component" value="Unassembled WGS sequence"/>
</dbReference>
<evidence type="ECO:0000313" key="2">
    <source>
        <dbReference type="EMBL" id="EPF29118.1"/>
    </source>
</evidence>
<dbReference type="InterPro" id="IPR012312">
    <property type="entry name" value="Hemerythrin-like"/>
</dbReference>
<dbReference type="RefSeq" id="WP_016523074.1">
    <property type="nucleotide sequence ID" value="NZ_KE332517.1"/>
</dbReference>
<proteinExistence type="predicted"/>
<protein>
    <recommendedName>
        <fullName evidence="1">Hemerythrin-like domain-containing protein</fullName>
    </recommendedName>
</protein>